<evidence type="ECO:0000256" key="2">
    <source>
        <dbReference type="ARBA" id="ARBA00022801"/>
    </source>
</evidence>
<organism evidence="6 7">
    <name type="scientific">Glycomyces harbinensis</name>
    <dbReference type="NCBI Taxonomy" id="58114"/>
    <lineage>
        <taxon>Bacteria</taxon>
        <taxon>Bacillati</taxon>
        <taxon>Actinomycetota</taxon>
        <taxon>Actinomycetes</taxon>
        <taxon>Glycomycetales</taxon>
        <taxon>Glycomycetaceae</taxon>
        <taxon>Glycomyces</taxon>
    </lineage>
</organism>
<protein>
    <submittedName>
        <fullName evidence="6">8-oxo-dGTP diphosphatase</fullName>
    </submittedName>
</protein>
<dbReference type="PRINTS" id="PR00502">
    <property type="entry name" value="NUDIXFAMILY"/>
</dbReference>
<name>A0A1G7DUX2_9ACTN</name>
<dbReference type="PANTHER" id="PTHR43736:SF1">
    <property type="entry name" value="DIHYDRONEOPTERIN TRIPHOSPHATE DIPHOSPHATASE"/>
    <property type="match status" value="1"/>
</dbReference>
<dbReference type="InterPro" id="IPR020476">
    <property type="entry name" value="Nudix_hydrolase"/>
</dbReference>
<feature type="domain" description="Nudix hydrolase" evidence="5">
    <location>
        <begin position="41"/>
        <end position="167"/>
    </location>
</feature>
<evidence type="ECO:0000256" key="3">
    <source>
        <dbReference type="RuleBase" id="RU003476"/>
    </source>
</evidence>
<dbReference type="SUPFAM" id="SSF55811">
    <property type="entry name" value="Nudix"/>
    <property type="match status" value="1"/>
</dbReference>
<dbReference type="PROSITE" id="PS51462">
    <property type="entry name" value="NUDIX"/>
    <property type="match status" value="1"/>
</dbReference>
<dbReference type="InterPro" id="IPR015797">
    <property type="entry name" value="NUDIX_hydrolase-like_dom_sf"/>
</dbReference>
<dbReference type="STRING" id="58114.SAMN05216270_1292"/>
<dbReference type="Proteomes" id="UP000198949">
    <property type="component" value="Unassembled WGS sequence"/>
</dbReference>
<dbReference type="Gene3D" id="3.90.79.10">
    <property type="entry name" value="Nucleoside Triphosphate Pyrophosphohydrolase"/>
    <property type="match status" value="1"/>
</dbReference>
<accession>A0A1G7DUX2</accession>
<dbReference type="InterPro" id="IPR000086">
    <property type="entry name" value="NUDIX_hydrolase_dom"/>
</dbReference>
<evidence type="ECO:0000313" key="6">
    <source>
        <dbReference type="EMBL" id="SDE55248.1"/>
    </source>
</evidence>
<dbReference type="PANTHER" id="PTHR43736">
    <property type="entry name" value="ADP-RIBOSE PYROPHOSPHATASE"/>
    <property type="match status" value="1"/>
</dbReference>
<evidence type="ECO:0000256" key="4">
    <source>
        <dbReference type="SAM" id="MobiDB-lite"/>
    </source>
</evidence>
<feature type="compositionally biased region" description="Polar residues" evidence="4">
    <location>
        <begin position="10"/>
        <end position="21"/>
    </location>
</feature>
<keyword evidence="7" id="KW-1185">Reference proteome</keyword>
<dbReference type="AlphaFoldDB" id="A0A1G7DUX2"/>
<comment type="similarity">
    <text evidence="1 3">Belongs to the Nudix hydrolase family.</text>
</comment>
<keyword evidence="2 3" id="KW-0378">Hydrolase</keyword>
<reference evidence="7" key="1">
    <citation type="submission" date="2016-10" db="EMBL/GenBank/DDBJ databases">
        <authorList>
            <person name="Varghese N."/>
            <person name="Submissions S."/>
        </authorList>
    </citation>
    <scope>NUCLEOTIDE SEQUENCE [LARGE SCALE GENOMIC DNA]</scope>
    <source>
        <strain evidence="7">CGMCC 4.3516</strain>
    </source>
</reference>
<gene>
    <name evidence="6" type="ORF">SAMN05216270_1292</name>
</gene>
<dbReference type="EMBL" id="FNAD01000029">
    <property type="protein sequence ID" value="SDE55248.1"/>
    <property type="molecule type" value="Genomic_DNA"/>
</dbReference>
<evidence type="ECO:0000313" key="7">
    <source>
        <dbReference type="Proteomes" id="UP000198949"/>
    </source>
</evidence>
<sequence>MPTLRRSGKSAPTTPISSRQKPNMDDQLVDNLTAAAEQDGIARLVVGAVIADGDQVLLLKRPADDFMGGLWELPSGKVDPGERLDTALAREAKEETGLDLSEVTAYLGHFDYTSGSGKLSRQFNFAIEVGAIEPVALTEHDDFQWCEVTDDLPVSASVKETLATLGE</sequence>
<proteinExistence type="inferred from homology"/>
<dbReference type="PROSITE" id="PS00893">
    <property type="entry name" value="NUDIX_BOX"/>
    <property type="match status" value="1"/>
</dbReference>
<dbReference type="Pfam" id="PF00293">
    <property type="entry name" value="NUDIX"/>
    <property type="match status" value="1"/>
</dbReference>
<dbReference type="InterPro" id="IPR020084">
    <property type="entry name" value="NUDIX_hydrolase_CS"/>
</dbReference>
<evidence type="ECO:0000259" key="5">
    <source>
        <dbReference type="PROSITE" id="PS51462"/>
    </source>
</evidence>
<feature type="region of interest" description="Disordered" evidence="4">
    <location>
        <begin position="1"/>
        <end position="24"/>
    </location>
</feature>
<evidence type="ECO:0000256" key="1">
    <source>
        <dbReference type="ARBA" id="ARBA00005582"/>
    </source>
</evidence>
<dbReference type="GO" id="GO:0016787">
    <property type="term" value="F:hydrolase activity"/>
    <property type="evidence" value="ECO:0007669"/>
    <property type="project" value="UniProtKB-KW"/>
</dbReference>